<keyword evidence="2" id="KW-1185">Reference proteome</keyword>
<organism evidence="1 2">
    <name type="scientific">Paenibacillus plantiphilus</name>
    <dbReference type="NCBI Taxonomy" id="2905650"/>
    <lineage>
        <taxon>Bacteria</taxon>
        <taxon>Bacillati</taxon>
        <taxon>Bacillota</taxon>
        <taxon>Bacilli</taxon>
        <taxon>Bacillales</taxon>
        <taxon>Paenibacillaceae</taxon>
        <taxon>Paenibacillus</taxon>
    </lineage>
</organism>
<evidence type="ECO:0000313" key="2">
    <source>
        <dbReference type="Proteomes" id="UP000838686"/>
    </source>
</evidence>
<proteinExistence type="predicted"/>
<name>A0ABM9CBE6_9BACL</name>
<accession>A0ABM9CBE6</accession>
<dbReference type="RefSeq" id="WP_236343054.1">
    <property type="nucleotide sequence ID" value="NZ_CAKMMF010000014.1"/>
</dbReference>
<sequence length="90" mass="10211">MQNTLSPRAKAHLKANHRLLNPPAESLGEESRKWLELLLNYTPAASQRIGMERAFTAWYDCSPNYFIANRDLRGVLGRAIESVILPFEAL</sequence>
<dbReference type="EMBL" id="CAKMMF010000014">
    <property type="protein sequence ID" value="CAH1207637.1"/>
    <property type="molecule type" value="Genomic_DNA"/>
</dbReference>
<reference evidence="1" key="1">
    <citation type="submission" date="2022-01" db="EMBL/GenBank/DDBJ databases">
        <authorList>
            <person name="Criscuolo A."/>
        </authorList>
    </citation>
    <scope>NUCLEOTIDE SEQUENCE</scope>
    <source>
        <strain evidence="1">CIP111893</strain>
    </source>
</reference>
<comment type="caution">
    <text evidence="1">The sequence shown here is derived from an EMBL/GenBank/DDBJ whole genome shotgun (WGS) entry which is preliminary data.</text>
</comment>
<protein>
    <submittedName>
        <fullName evidence="1">Uncharacterized protein</fullName>
    </submittedName>
</protein>
<evidence type="ECO:0000313" key="1">
    <source>
        <dbReference type="EMBL" id="CAH1207637.1"/>
    </source>
</evidence>
<gene>
    <name evidence="1" type="ORF">PAECIP111893_02742</name>
</gene>
<dbReference type="Proteomes" id="UP000838686">
    <property type="component" value="Unassembled WGS sequence"/>
</dbReference>